<dbReference type="PROSITE" id="PS50893">
    <property type="entry name" value="ABC_TRANSPORTER_2"/>
    <property type="match status" value="1"/>
</dbReference>
<evidence type="ECO:0000256" key="4">
    <source>
        <dbReference type="ARBA" id="ARBA00022519"/>
    </source>
</evidence>
<evidence type="ECO:0000256" key="1">
    <source>
        <dbReference type="ARBA" id="ARBA00022448"/>
    </source>
</evidence>
<evidence type="ECO:0000259" key="11">
    <source>
        <dbReference type="PROSITE" id="PS51866"/>
    </source>
</evidence>
<dbReference type="KEGG" id="vas:GT360_06400"/>
<evidence type="ECO:0000256" key="5">
    <source>
        <dbReference type="ARBA" id="ARBA00022741"/>
    </source>
</evidence>
<dbReference type="PROSITE" id="PS51866">
    <property type="entry name" value="MOP"/>
    <property type="match status" value="1"/>
</dbReference>
<feature type="domain" description="Mop" evidence="11">
    <location>
        <begin position="288"/>
        <end position="353"/>
    </location>
</feature>
<dbReference type="SMART" id="SM00382">
    <property type="entry name" value="AAA"/>
    <property type="match status" value="1"/>
</dbReference>
<sequence length="353" mass="38734">MIKIEVDSQLGSFHLNHTIELPSSGVTVLFGESGCGKTSTLRALAGLSRLDNCLVSVNDEVWQSKSGLDFVPTHKRSLGYVFQQAALFQHLNVKANIMFGMHSNSLSHEQQLRFDQLVNLLGLAHLLERGLSGLSGGEKQRVAIARSLLPEPSVLLMDEPLSALDEQRKSEVMPFLESLAKECLVPIIYVTHSVSEVIKLADHVVVMSKGMVVKQGSVEACLPYMTLGGSEPRSVLKMHVTQHSEDGVTELCKGDIRLWMTGALHHEGQVRCEILASDVSITKTRVLDSSVLNILSATIERIEETKVSGEMLVEVRLIGGDCIRALITRRSITRLGLAELDKVWVQIKAIAIL</sequence>
<dbReference type="Gene3D" id="2.40.50.100">
    <property type="match status" value="1"/>
</dbReference>
<dbReference type="InterPro" id="IPR008995">
    <property type="entry name" value="Mo/tungstate-bd_C_term_dom"/>
</dbReference>
<dbReference type="InterPro" id="IPR011868">
    <property type="entry name" value="ModC_ABC_ATP-bd"/>
</dbReference>
<evidence type="ECO:0000256" key="6">
    <source>
        <dbReference type="ARBA" id="ARBA00022840"/>
    </source>
</evidence>
<keyword evidence="4" id="KW-0997">Cell inner membrane</keyword>
<evidence type="ECO:0000256" key="7">
    <source>
        <dbReference type="ARBA" id="ARBA00022967"/>
    </source>
</evidence>
<keyword evidence="8" id="KW-0472">Membrane</keyword>
<dbReference type="GO" id="GO:0015098">
    <property type="term" value="F:molybdate ion transmembrane transporter activity"/>
    <property type="evidence" value="ECO:0007669"/>
    <property type="project" value="InterPro"/>
</dbReference>
<dbReference type="RefSeq" id="WP_164648070.1">
    <property type="nucleotide sequence ID" value="NZ_CP047475.1"/>
</dbReference>
<reference evidence="12 13" key="1">
    <citation type="submission" date="2020-01" db="EMBL/GenBank/DDBJ databases">
        <title>Whole genome and functional gene identification of agarase of Vibrio HN897.</title>
        <authorList>
            <person name="Liu Y."/>
            <person name="Zhao Z."/>
        </authorList>
    </citation>
    <scope>NUCLEOTIDE SEQUENCE [LARGE SCALE GENOMIC DNA]</scope>
    <source>
        <strain evidence="12 13">HN897</strain>
    </source>
</reference>
<proteinExistence type="predicted"/>
<dbReference type="InterPro" id="IPR027417">
    <property type="entry name" value="P-loop_NTPase"/>
</dbReference>
<dbReference type="Gene3D" id="3.40.50.300">
    <property type="entry name" value="P-loop containing nucleotide triphosphate hydrolases"/>
    <property type="match status" value="1"/>
</dbReference>
<dbReference type="InterPro" id="IPR005116">
    <property type="entry name" value="Transp-assoc_OB_typ1"/>
</dbReference>
<dbReference type="InterPro" id="IPR050334">
    <property type="entry name" value="Molybdenum_import_ModC"/>
</dbReference>
<dbReference type="PANTHER" id="PTHR43514:SF4">
    <property type="entry name" value="ABC TRANSPORTER I FAMILY MEMBER 10"/>
    <property type="match status" value="1"/>
</dbReference>
<keyword evidence="7" id="KW-1278">Translocase</keyword>
<dbReference type="SUPFAM" id="SSF52540">
    <property type="entry name" value="P-loop containing nucleoside triphosphate hydrolases"/>
    <property type="match status" value="1"/>
</dbReference>
<dbReference type="AlphaFoldDB" id="A0A7Z2YDA1"/>
<keyword evidence="6 12" id="KW-0067">ATP-binding</keyword>
<name>A0A7Z2YDA1_9VIBR</name>
<dbReference type="Pfam" id="PF00005">
    <property type="entry name" value="ABC_tran"/>
    <property type="match status" value="1"/>
</dbReference>
<keyword evidence="5" id="KW-0547">Nucleotide-binding</keyword>
<dbReference type="InterPro" id="IPR017871">
    <property type="entry name" value="ABC_transporter-like_CS"/>
</dbReference>
<dbReference type="PANTHER" id="PTHR43514">
    <property type="entry name" value="ABC TRANSPORTER I FAMILY MEMBER 10"/>
    <property type="match status" value="1"/>
</dbReference>
<evidence type="ECO:0000256" key="2">
    <source>
        <dbReference type="ARBA" id="ARBA00022475"/>
    </source>
</evidence>
<dbReference type="GO" id="GO:0140359">
    <property type="term" value="F:ABC-type transporter activity"/>
    <property type="evidence" value="ECO:0007669"/>
    <property type="project" value="InterPro"/>
</dbReference>
<evidence type="ECO:0000256" key="9">
    <source>
        <dbReference type="PROSITE-ProRule" id="PRU01213"/>
    </source>
</evidence>
<gene>
    <name evidence="12" type="primary">modC</name>
    <name evidence="12" type="ORF">GT360_06400</name>
</gene>
<feature type="domain" description="ABC transporter" evidence="10">
    <location>
        <begin position="1"/>
        <end position="234"/>
    </location>
</feature>
<evidence type="ECO:0000259" key="10">
    <source>
        <dbReference type="PROSITE" id="PS50893"/>
    </source>
</evidence>
<dbReference type="EMBL" id="CP047475">
    <property type="protein sequence ID" value="QIA63166.1"/>
    <property type="molecule type" value="Genomic_DNA"/>
</dbReference>
<dbReference type="NCBIfam" id="TIGR02142">
    <property type="entry name" value="modC_ABC"/>
    <property type="match status" value="1"/>
</dbReference>
<dbReference type="PROSITE" id="PS00211">
    <property type="entry name" value="ABC_TRANSPORTER_1"/>
    <property type="match status" value="1"/>
</dbReference>
<organism evidence="12 13">
    <name type="scientific">Vibrio astriarenae</name>
    <dbReference type="NCBI Taxonomy" id="1481923"/>
    <lineage>
        <taxon>Bacteria</taxon>
        <taxon>Pseudomonadati</taxon>
        <taxon>Pseudomonadota</taxon>
        <taxon>Gammaproteobacteria</taxon>
        <taxon>Vibrionales</taxon>
        <taxon>Vibrionaceae</taxon>
        <taxon>Vibrio</taxon>
    </lineage>
</organism>
<dbReference type="Pfam" id="PF03459">
    <property type="entry name" value="TOBE"/>
    <property type="match status" value="1"/>
</dbReference>
<dbReference type="GO" id="GO:0005524">
    <property type="term" value="F:ATP binding"/>
    <property type="evidence" value="ECO:0007669"/>
    <property type="project" value="UniProtKB-KW"/>
</dbReference>
<keyword evidence="1" id="KW-0813">Transport</keyword>
<dbReference type="InterPro" id="IPR003593">
    <property type="entry name" value="AAA+_ATPase"/>
</dbReference>
<evidence type="ECO:0000313" key="12">
    <source>
        <dbReference type="EMBL" id="QIA63166.1"/>
    </source>
</evidence>
<evidence type="ECO:0000256" key="3">
    <source>
        <dbReference type="ARBA" id="ARBA00022505"/>
    </source>
</evidence>
<evidence type="ECO:0000256" key="8">
    <source>
        <dbReference type="ARBA" id="ARBA00023136"/>
    </source>
</evidence>
<dbReference type="InterPro" id="IPR004606">
    <property type="entry name" value="Mop_domain"/>
</dbReference>
<accession>A0A7Z2YDA1</accession>
<protein>
    <submittedName>
        <fullName evidence="12">Molybdenum ABC transporter ATP-binding protein</fullName>
    </submittedName>
</protein>
<dbReference type="Proteomes" id="UP000464262">
    <property type="component" value="Chromosome 1"/>
</dbReference>
<dbReference type="GO" id="GO:0016020">
    <property type="term" value="C:membrane"/>
    <property type="evidence" value="ECO:0007669"/>
    <property type="project" value="InterPro"/>
</dbReference>
<dbReference type="GO" id="GO:0016887">
    <property type="term" value="F:ATP hydrolysis activity"/>
    <property type="evidence" value="ECO:0007669"/>
    <property type="project" value="InterPro"/>
</dbReference>
<keyword evidence="2" id="KW-1003">Cell membrane</keyword>
<evidence type="ECO:0000313" key="13">
    <source>
        <dbReference type="Proteomes" id="UP000464262"/>
    </source>
</evidence>
<keyword evidence="13" id="KW-1185">Reference proteome</keyword>
<keyword evidence="3 9" id="KW-0500">Molybdenum</keyword>
<dbReference type="SUPFAM" id="SSF50331">
    <property type="entry name" value="MOP-like"/>
    <property type="match status" value="1"/>
</dbReference>
<dbReference type="InterPro" id="IPR003439">
    <property type="entry name" value="ABC_transporter-like_ATP-bd"/>
</dbReference>